<dbReference type="Gene3D" id="2.40.70.10">
    <property type="entry name" value="Acid Proteases"/>
    <property type="match status" value="1"/>
</dbReference>
<evidence type="ECO:0000313" key="9">
    <source>
        <dbReference type="Proteomes" id="UP000321393"/>
    </source>
</evidence>
<dbReference type="SUPFAM" id="SSF56672">
    <property type="entry name" value="DNA/RNA polymerases"/>
    <property type="match status" value="1"/>
</dbReference>
<dbReference type="InterPro" id="IPR043128">
    <property type="entry name" value="Rev_trsase/Diguanyl_cyclase"/>
</dbReference>
<dbReference type="CDD" id="cd09274">
    <property type="entry name" value="RNase_HI_RT_Ty3"/>
    <property type="match status" value="1"/>
</dbReference>
<dbReference type="Gene3D" id="3.10.10.10">
    <property type="entry name" value="HIV Type 1 Reverse Transcriptase, subunit A, domain 1"/>
    <property type="match status" value="2"/>
</dbReference>
<dbReference type="GO" id="GO:0004519">
    <property type="term" value="F:endonuclease activity"/>
    <property type="evidence" value="ECO:0007669"/>
    <property type="project" value="UniProtKB-KW"/>
</dbReference>
<dbReference type="Gene3D" id="3.30.70.270">
    <property type="match status" value="1"/>
</dbReference>
<protein>
    <submittedName>
        <fullName evidence="7">Transposon Tf2-9 polyprotein</fullName>
    </submittedName>
</protein>
<evidence type="ECO:0000259" key="6">
    <source>
        <dbReference type="PROSITE" id="PS50878"/>
    </source>
</evidence>
<dbReference type="PANTHER" id="PTHR37984">
    <property type="entry name" value="PROTEIN CBG26694"/>
    <property type="match status" value="1"/>
</dbReference>
<dbReference type="Gene3D" id="3.10.20.370">
    <property type="match status" value="1"/>
</dbReference>
<keyword evidence="2" id="KW-0548">Nucleotidyltransferase</keyword>
<dbReference type="InterPro" id="IPR043502">
    <property type="entry name" value="DNA/RNA_pol_sf"/>
</dbReference>
<dbReference type="Proteomes" id="UP000321393">
    <property type="component" value="Unassembled WGS sequence"/>
</dbReference>
<evidence type="ECO:0000256" key="1">
    <source>
        <dbReference type="ARBA" id="ARBA00022679"/>
    </source>
</evidence>
<comment type="caution">
    <text evidence="7">The sequence shown here is derived from an EMBL/GenBank/DDBJ whole genome shotgun (WGS) entry which is preliminary data.</text>
</comment>
<dbReference type="PANTHER" id="PTHR37984:SF5">
    <property type="entry name" value="PROTEIN NYNRIN-LIKE"/>
    <property type="match status" value="1"/>
</dbReference>
<dbReference type="CDD" id="cd01647">
    <property type="entry name" value="RT_LTR"/>
    <property type="match status" value="1"/>
</dbReference>
<dbReference type="GO" id="GO:0016779">
    <property type="term" value="F:nucleotidyltransferase activity"/>
    <property type="evidence" value="ECO:0007669"/>
    <property type="project" value="UniProtKB-KW"/>
</dbReference>
<feature type="domain" description="Reverse transcriptase" evidence="6">
    <location>
        <begin position="278"/>
        <end position="491"/>
    </location>
</feature>
<dbReference type="CDD" id="cd00303">
    <property type="entry name" value="retropepsin_like"/>
    <property type="match status" value="1"/>
</dbReference>
<dbReference type="AlphaFoldDB" id="A0A5A7TUV3"/>
<gene>
    <name evidence="8" type="ORF">E5676_scaffold500G00910</name>
    <name evidence="7" type="ORF">E6C27_scaffold30G001560</name>
</gene>
<sequence length="668" mass="76095">MMEVAQLVENREILRREANLNGFFGGKNTVQASGGNKAVTNYATGEVKGNSTFPIRTITLRSSGPNENRREGFYKRLLDAEFQARKEKGLCFRCNEKYSADHKCKMKEHRELRMFVVANDKEEFKIVEGEEVERRELNKLDVKNEDVIILIDCGATHNFVSEKLVKKLLIPIKETAHYGVILGSGAAVQGKGICEKLEVCMKNWTVEEDFLPLELGGVDVILGLQWLYSLGVTTMDWRNLLLTFSVEGKSVKIQGDLSLTKARVSLKNMIKAWGRKTKEFSLNVEREIEHQIHLKLGTNPINVRPYRYGQRKEEMEKLVKEMLESGVIKPSTSPFSSPVLLAKKKDGIVEELFDELGGAALFSKIDLKSGYHQIRMVDEDVEKKAFRAHEGHYEFLVMPFGLTNAPATFQALMNAIFKPFLRKFVLVFFDDILIYSKNAADHVEHMRKLLSILRDHELEGVEVDSEKIKSIAKWPKPMNNKEVRALLTQLLKKGGYKWNAEAENAFDRLKQAMASLSVLALPDFNQPFEIETDASGYGVGAMLIQVRRPIAYYSHTLALRDKARPMYERELMAVVLAVQQWKPYLLGGKFKVKTDQKSLKFLLEQRVIQPQYQKWIAKLLGYSFEVVYKPGVENRAADAISRMPAEVELKGLSVPVVVDLELIKKEVR</sequence>
<evidence type="ECO:0000313" key="7">
    <source>
        <dbReference type="EMBL" id="KAA0045155.1"/>
    </source>
</evidence>
<dbReference type="InterPro" id="IPR041577">
    <property type="entry name" value="RT_RNaseH_2"/>
</dbReference>
<evidence type="ECO:0000256" key="2">
    <source>
        <dbReference type="ARBA" id="ARBA00022695"/>
    </source>
</evidence>
<dbReference type="Pfam" id="PF08284">
    <property type="entry name" value="RVP_2"/>
    <property type="match status" value="1"/>
</dbReference>
<proteinExistence type="predicted"/>
<keyword evidence="4" id="KW-0255">Endonuclease</keyword>
<keyword evidence="3" id="KW-0540">Nuclease</keyword>
<dbReference type="SUPFAM" id="SSF50630">
    <property type="entry name" value="Acid proteases"/>
    <property type="match status" value="1"/>
</dbReference>
<evidence type="ECO:0000313" key="10">
    <source>
        <dbReference type="Proteomes" id="UP000321947"/>
    </source>
</evidence>
<evidence type="ECO:0000313" key="8">
    <source>
        <dbReference type="EMBL" id="TYK23583.1"/>
    </source>
</evidence>
<evidence type="ECO:0000256" key="3">
    <source>
        <dbReference type="ARBA" id="ARBA00022722"/>
    </source>
</evidence>
<dbReference type="InterPro" id="IPR000477">
    <property type="entry name" value="RT_dom"/>
</dbReference>
<dbReference type="Pfam" id="PF17919">
    <property type="entry name" value="RT_RNaseH_2"/>
    <property type="match status" value="1"/>
</dbReference>
<evidence type="ECO:0000256" key="5">
    <source>
        <dbReference type="ARBA" id="ARBA00023268"/>
    </source>
</evidence>
<dbReference type="Pfam" id="PF00078">
    <property type="entry name" value="RVT_1"/>
    <property type="match status" value="1"/>
</dbReference>
<accession>A0A5A7TUV3</accession>
<dbReference type="InterPro" id="IPR050951">
    <property type="entry name" value="Retrovirus_Pol_polyprotein"/>
</dbReference>
<keyword evidence="4" id="KW-0378">Hydrolase</keyword>
<keyword evidence="1" id="KW-0808">Transferase</keyword>
<keyword evidence="5" id="KW-0511">Multifunctional enzyme</keyword>
<dbReference type="EMBL" id="SSTE01014747">
    <property type="protein sequence ID" value="KAA0045155.1"/>
    <property type="molecule type" value="Genomic_DNA"/>
</dbReference>
<dbReference type="InterPro" id="IPR021109">
    <property type="entry name" value="Peptidase_aspartic_dom_sf"/>
</dbReference>
<name>A0A5A7TUV3_CUCMM</name>
<evidence type="ECO:0000256" key="4">
    <source>
        <dbReference type="ARBA" id="ARBA00022759"/>
    </source>
</evidence>
<reference evidence="9 10" key="1">
    <citation type="submission" date="2019-08" db="EMBL/GenBank/DDBJ databases">
        <title>Draft genome sequences of two oriental melons (Cucumis melo L. var makuwa).</title>
        <authorList>
            <person name="Kwon S.-Y."/>
        </authorList>
    </citation>
    <scope>NUCLEOTIDE SEQUENCE [LARGE SCALE GENOMIC DNA]</scope>
    <source>
        <strain evidence="10">cv. Chang Bougi</strain>
        <strain evidence="9">cv. SW 3</strain>
        <tissue evidence="7">Leaf</tissue>
    </source>
</reference>
<organism evidence="7 9">
    <name type="scientific">Cucumis melo var. makuwa</name>
    <name type="common">Oriental melon</name>
    <dbReference type="NCBI Taxonomy" id="1194695"/>
    <lineage>
        <taxon>Eukaryota</taxon>
        <taxon>Viridiplantae</taxon>
        <taxon>Streptophyta</taxon>
        <taxon>Embryophyta</taxon>
        <taxon>Tracheophyta</taxon>
        <taxon>Spermatophyta</taxon>
        <taxon>Magnoliopsida</taxon>
        <taxon>eudicotyledons</taxon>
        <taxon>Gunneridae</taxon>
        <taxon>Pentapetalae</taxon>
        <taxon>rosids</taxon>
        <taxon>fabids</taxon>
        <taxon>Cucurbitales</taxon>
        <taxon>Cucurbitaceae</taxon>
        <taxon>Benincaseae</taxon>
        <taxon>Cucumis</taxon>
    </lineage>
</organism>
<dbReference type="Proteomes" id="UP000321947">
    <property type="component" value="Unassembled WGS sequence"/>
</dbReference>
<dbReference type="PROSITE" id="PS50878">
    <property type="entry name" value="RT_POL"/>
    <property type="match status" value="1"/>
</dbReference>
<dbReference type="EMBL" id="SSTD01004451">
    <property type="protein sequence ID" value="TYK23583.1"/>
    <property type="molecule type" value="Genomic_DNA"/>
</dbReference>